<evidence type="ECO:0000313" key="3">
    <source>
        <dbReference type="Proteomes" id="UP001500063"/>
    </source>
</evidence>
<accession>A0ABP3H8V3</accession>
<sequence>MPRGPVRRRPAACGGAGGPPYSGKGVSDSVRNGRETAWDARGAPTRALQGSKRFEEELP</sequence>
<keyword evidence="3" id="KW-1185">Reference proteome</keyword>
<reference evidence="3" key="1">
    <citation type="journal article" date="2019" name="Int. J. Syst. Evol. Microbiol.">
        <title>The Global Catalogue of Microorganisms (GCM) 10K type strain sequencing project: providing services to taxonomists for standard genome sequencing and annotation.</title>
        <authorList>
            <consortium name="The Broad Institute Genomics Platform"/>
            <consortium name="The Broad Institute Genome Sequencing Center for Infectious Disease"/>
            <person name="Wu L."/>
            <person name="Ma J."/>
        </authorList>
    </citation>
    <scope>NUCLEOTIDE SEQUENCE [LARGE SCALE GENOMIC DNA]</scope>
    <source>
        <strain evidence="3">JCM 4565</strain>
    </source>
</reference>
<dbReference type="EMBL" id="BAAABW010000025">
    <property type="protein sequence ID" value="GAA0362422.1"/>
    <property type="molecule type" value="Genomic_DNA"/>
</dbReference>
<evidence type="ECO:0000256" key="1">
    <source>
        <dbReference type="SAM" id="MobiDB-lite"/>
    </source>
</evidence>
<comment type="caution">
    <text evidence="2">The sequence shown here is derived from an EMBL/GenBank/DDBJ whole genome shotgun (WGS) entry which is preliminary data.</text>
</comment>
<protein>
    <submittedName>
        <fullName evidence="2">Uncharacterized protein</fullName>
    </submittedName>
</protein>
<organism evidence="2 3">
    <name type="scientific">Streptomyces blastmyceticus</name>
    <dbReference type="NCBI Taxonomy" id="68180"/>
    <lineage>
        <taxon>Bacteria</taxon>
        <taxon>Bacillati</taxon>
        <taxon>Actinomycetota</taxon>
        <taxon>Actinomycetes</taxon>
        <taxon>Kitasatosporales</taxon>
        <taxon>Streptomycetaceae</taxon>
        <taxon>Streptomyces</taxon>
    </lineage>
</organism>
<evidence type="ECO:0000313" key="2">
    <source>
        <dbReference type="EMBL" id="GAA0362422.1"/>
    </source>
</evidence>
<feature type="compositionally biased region" description="Basic residues" evidence="1">
    <location>
        <begin position="1"/>
        <end position="10"/>
    </location>
</feature>
<gene>
    <name evidence="2" type="ORF">GCM10010319_45150</name>
</gene>
<dbReference type="Proteomes" id="UP001500063">
    <property type="component" value="Unassembled WGS sequence"/>
</dbReference>
<proteinExistence type="predicted"/>
<name>A0ABP3H8V3_9ACTN</name>
<feature type="region of interest" description="Disordered" evidence="1">
    <location>
        <begin position="1"/>
        <end position="59"/>
    </location>
</feature>